<keyword evidence="8" id="KW-0762">Sugar transport</keyword>
<dbReference type="Proteomes" id="UP000187455">
    <property type="component" value="Unassembled WGS sequence"/>
</dbReference>
<keyword evidence="4 6" id="KW-1133">Transmembrane helix</keyword>
<dbReference type="AlphaFoldDB" id="A0A1R0H8U4"/>
<dbReference type="PROSITE" id="PS00217">
    <property type="entry name" value="SUGAR_TRANSPORT_2"/>
    <property type="match status" value="1"/>
</dbReference>
<dbReference type="EMBL" id="LSSL01000077">
    <property type="protein sequence ID" value="OLY85541.1"/>
    <property type="molecule type" value="Genomic_DNA"/>
</dbReference>
<feature type="transmembrane region" description="Helical" evidence="6">
    <location>
        <begin position="122"/>
        <end position="144"/>
    </location>
</feature>
<organism evidence="8 9">
    <name type="scientific">Smittium mucronatum</name>
    <dbReference type="NCBI Taxonomy" id="133383"/>
    <lineage>
        <taxon>Eukaryota</taxon>
        <taxon>Fungi</taxon>
        <taxon>Fungi incertae sedis</taxon>
        <taxon>Zoopagomycota</taxon>
        <taxon>Kickxellomycotina</taxon>
        <taxon>Harpellomycetes</taxon>
        <taxon>Harpellales</taxon>
        <taxon>Legeriomycetaceae</taxon>
        <taxon>Smittium</taxon>
    </lineage>
</organism>
<dbReference type="PANTHER" id="PTHR23503">
    <property type="entry name" value="SOLUTE CARRIER FAMILY 2"/>
    <property type="match status" value="1"/>
</dbReference>
<dbReference type="GO" id="GO:0015149">
    <property type="term" value="F:hexose transmembrane transporter activity"/>
    <property type="evidence" value="ECO:0007669"/>
    <property type="project" value="TreeGrafter"/>
</dbReference>
<evidence type="ECO:0000256" key="1">
    <source>
        <dbReference type="ARBA" id="ARBA00004141"/>
    </source>
</evidence>
<dbReference type="GO" id="GO:0016020">
    <property type="term" value="C:membrane"/>
    <property type="evidence" value="ECO:0007669"/>
    <property type="project" value="UniProtKB-SubCell"/>
</dbReference>
<dbReference type="InterPro" id="IPR005829">
    <property type="entry name" value="Sugar_transporter_CS"/>
</dbReference>
<evidence type="ECO:0000259" key="7">
    <source>
        <dbReference type="PROSITE" id="PS50850"/>
    </source>
</evidence>
<evidence type="ECO:0000313" key="8">
    <source>
        <dbReference type="EMBL" id="OLY85541.1"/>
    </source>
</evidence>
<dbReference type="Gene3D" id="1.20.1250.20">
    <property type="entry name" value="MFS general substrate transporter like domains"/>
    <property type="match status" value="1"/>
</dbReference>
<dbReference type="Pfam" id="PF00083">
    <property type="entry name" value="Sugar_tr"/>
    <property type="match status" value="1"/>
</dbReference>
<feature type="transmembrane region" description="Helical" evidence="6">
    <location>
        <begin position="94"/>
        <end position="116"/>
    </location>
</feature>
<dbReference type="InterPro" id="IPR045263">
    <property type="entry name" value="GLUT"/>
</dbReference>
<sequence>MSDFYFGFVTSVLAIGGLVGSIFSSKLTDSLGRKKSLILNSAILFVGSIFEAISFSPFMLVLGRLISGIGAGIGFVIVPMYLTEIAPLESRGFLNMFFALSLSLGIFISQLIGYFLNTGKGWRVVLGTGICISFLNGIFLFYIVESPKYLCEKAQEEESKFSLRKLRGKNNVEDEYDSWICERENNGCIQNGIEPRSYLNRNVEQIENINEIEGIEQKLNLISILRVKKYRQPIILVWDHYLF</sequence>
<evidence type="ECO:0000256" key="6">
    <source>
        <dbReference type="SAM" id="Phobius"/>
    </source>
</evidence>
<keyword evidence="9" id="KW-1185">Reference proteome</keyword>
<evidence type="ECO:0000256" key="5">
    <source>
        <dbReference type="ARBA" id="ARBA00023136"/>
    </source>
</evidence>
<reference evidence="8 9" key="1">
    <citation type="journal article" date="2016" name="Mol. Biol. Evol.">
        <title>Genome-Wide Survey of Gut Fungi (Harpellales) Reveals the First Horizontally Transferred Ubiquitin Gene from a Mosquito Host.</title>
        <authorList>
            <person name="Wang Y."/>
            <person name="White M.M."/>
            <person name="Kvist S."/>
            <person name="Moncalvo J.M."/>
        </authorList>
    </citation>
    <scope>NUCLEOTIDE SEQUENCE [LARGE SCALE GENOMIC DNA]</scope>
    <source>
        <strain evidence="8 9">ALG-7-W6</strain>
    </source>
</reference>
<dbReference type="OrthoDB" id="4540492at2759"/>
<dbReference type="InterPro" id="IPR005828">
    <property type="entry name" value="MFS_sugar_transport-like"/>
</dbReference>
<feature type="transmembrane region" description="Helical" evidence="6">
    <location>
        <begin position="61"/>
        <end position="82"/>
    </location>
</feature>
<dbReference type="STRING" id="133383.A0A1R0H8U4"/>
<comment type="subcellular location">
    <subcellularLocation>
        <location evidence="1">Membrane</location>
        <topology evidence="1">Multi-pass membrane protein</topology>
    </subcellularLocation>
</comment>
<comment type="caution">
    <text evidence="8">The sequence shown here is derived from an EMBL/GenBank/DDBJ whole genome shotgun (WGS) entry which is preliminary data.</text>
</comment>
<evidence type="ECO:0000256" key="2">
    <source>
        <dbReference type="ARBA" id="ARBA00022448"/>
    </source>
</evidence>
<feature type="transmembrane region" description="Helical" evidence="6">
    <location>
        <begin position="6"/>
        <end position="25"/>
    </location>
</feature>
<feature type="transmembrane region" description="Helical" evidence="6">
    <location>
        <begin position="37"/>
        <end position="55"/>
    </location>
</feature>
<dbReference type="InterPro" id="IPR036259">
    <property type="entry name" value="MFS_trans_sf"/>
</dbReference>
<protein>
    <submittedName>
        <fullName evidence="8">Sugar transport protein 1</fullName>
    </submittedName>
</protein>
<dbReference type="PROSITE" id="PS50850">
    <property type="entry name" value="MFS"/>
    <property type="match status" value="1"/>
</dbReference>
<evidence type="ECO:0000313" key="9">
    <source>
        <dbReference type="Proteomes" id="UP000187455"/>
    </source>
</evidence>
<evidence type="ECO:0000256" key="3">
    <source>
        <dbReference type="ARBA" id="ARBA00022692"/>
    </source>
</evidence>
<evidence type="ECO:0000256" key="4">
    <source>
        <dbReference type="ARBA" id="ARBA00022989"/>
    </source>
</evidence>
<proteinExistence type="predicted"/>
<dbReference type="InterPro" id="IPR020846">
    <property type="entry name" value="MFS_dom"/>
</dbReference>
<name>A0A1R0H8U4_9FUNG</name>
<gene>
    <name evidence="8" type="ORF">AYI68_g260</name>
</gene>
<feature type="domain" description="Major facilitator superfamily (MFS) profile" evidence="7">
    <location>
        <begin position="1"/>
        <end position="243"/>
    </location>
</feature>
<dbReference type="PANTHER" id="PTHR23503:SF8">
    <property type="entry name" value="FACILITATED GLUCOSE TRANSPORTER PROTEIN 1"/>
    <property type="match status" value="1"/>
</dbReference>
<keyword evidence="2" id="KW-0813">Transport</keyword>
<dbReference type="SUPFAM" id="SSF103473">
    <property type="entry name" value="MFS general substrate transporter"/>
    <property type="match status" value="1"/>
</dbReference>
<keyword evidence="3 6" id="KW-0812">Transmembrane</keyword>
<keyword evidence="5 6" id="KW-0472">Membrane</keyword>
<accession>A0A1R0H8U4</accession>